<keyword evidence="3 6" id="KW-0812">Transmembrane</keyword>
<dbReference type="AlphaFoldDB" id="A0A820TMZ3"/>
<evidence type="ECO:0000313" key="8">
    <source>
        <dbReference type="EMBL" id="CAF4470644.1"/>
    </source>
</evidence>
<evidence type="ECO:0000256" key="7">
    <source>
        <dbReference type="SAM" id="SignalP"/>
    </source>
</evidence>
<keyword evidence="9" id="KW-1185">Reference proteome</keyword>
<reference evidence="8" key="1">
    <citation type="submission" date="2021-02" db="EMBL/GenBank/DDBJ databases">
        <authorList>
            <person name="Nowell W R."/>
        </authorList>
    </citation>
    <scope>NUCLEOTIDE SEQUENCE</scope>
</reference>
<sequence length="217" mass="25062">MIKLDQHSSVLILLFIVGLFLTLINGEDNKTSCWSSSTVYKISAHNGNHTDWEISATEIEFVEECHLSFVQKITNKNCSEVIGPSRRHPTLLQKYGYGFLSIFIISALSLAGFIAFPLMKKPYYKYLNAFFTALAVGTLFADSAFELFPVIIEYGLRQNHLHEHGRLTFNEHSNGQKQIPRFLWQMLVLVLTAYVFYVIELTINAFMHRRHNDHHHR</sequence>
<evidence type="ECO:0000256" key="1">
    <source>
        <dbReference type="ARBA" id="ARBA00004141"/>
    </source>
</evidence>
<feature type="chain" id="PRO_5032347493" evidence="7">
    <location>
        <begin position="27"/>
        <end position="217"/>
    </location>
</feature>
<feature type="signal peptide" evidence="7">
    <location>
        <begin position="1"/>
        <end position="26"/>
    </location>
</feature>
<evidence type="ECO:0000256" key="4">
    <source>
        <dbReference type="ARBA" id="ARBA00022989"/>
    </source>
</evidence>
<organism evidence="8 9">
    <name type="scientific">Rotaria socialis</name>
    <dbReference type="NCBI Taxonomy" id="392032"/>
    <lineage>
        <taxon>Eukaryota</taxon>
        <taxon>Metazoa</taxon>
        <taxon>Spiralia</taxon>
        <taxon>Gnathifera</taxon>
        <taxon>Rotifera</taxon>
        <taxon>Eurotatoria</taxon>
        <taxon>Bdelloidea</taxon>
        <taxon>Philodinida</taxon>
        <taxon>Philodinidae</taxon>
        <taxon>Rotaria</taxon>
    </lineage>
</organism>
<evidence type="ECO:0000256" key="2">
    <source>
        <dbReference type="ARBA" id="ARBA00006939"/>
    </source>
</evidence>
<dbReference type="PANTHER" id="PTHR12191:SF37">
    <property type="entry name" value="ZINC TRANSPORTER FOI"/>
    <property type="match status" value="1"/>
</dbReference>
<dbReference type="PANTHER" id="PTHR12191">
    <property type="entry name" value="SOLUTE CARRIER FAMILY 39"/>
    <property type="match status" value="1"/>
</dbReference>
<dbReference type="GO" id="GO:0005886">
    <property type="term" value="C:plasma membrane"/>
    <property type="evidence" value="ECO:0007669"/>
    <property type="project" value="TreeGrafter"/>
</dbReference>
<proteinExistence type="inferred from homology"/>
<evidence type="ECO:0000256" key="3">
    <source>
        <dbReference type="ARBA" id="ARBA00022692"/>
    </source>
</evidence>
<comment type="similarity">
    <text evidence="2">Belongs to the ZIP transporter (TC 2.A.5) family.</text>
</comment>
<dbReference type="GO" id="GO:0005385">
    <property type="term" value="F:zinc ion transmembrane transporter activity"/>
    <property type="evidence" value="ECO:0007669"/>
    <property type="project" value="TreeGrafter"/>
</dbReference>
<keyword evidence="7" id="KW-0732">Signal</keyword>
<feature type="non-terminal residue" evidence="8">
    <location>
        <position position="1"/>
    </location>
</feature>
<evidence type="ECO:0000256" key="6">
    <source>
        <dbReference type="SAM" id="Phobius"/>
    </source>
</evidence>
<dbReference type="Proteomes" id="UP000663873">
    <property type="component" value="Unassembled WGS sequence"/>
</dbReference>
<comment type="subcellular location">
    <subcellularLocation>
        <location evidence="1">Membrane</location>
        <topology evidence="1">Multi-pass membrane protein</topology>
    </subcellularLocation>
</comment>
<name>A0A820TMZ3_9BILA</name>
<feature type="transmembrane region" description="Helical" evidence="6">
    <location>
        <begin position="95"/>
        <end position="118"/>
    </location>
</feature>
<dbReference type="GO" id="GO:0140410">
    <property type="term" value="F:monoatomic cation:bicarbonate symporter activity"/>
    <property type="evidence" value="ECO:0007669"/>
    <property type="project" value="TreeGrafter"/>
</dbReference>
<dbReference type="InterPro" id="IPR003689">
    <property type="entry name" value="ZIP"/>
</dbReference>
<gene>
    <name evidence="8" type="ORF">UJA718_LOCUS24163</name>
</gene>
<dbReference type="GO" id="GO:0071578">
    <property type="term" value="P:zinc ion import across plasma membrane"/>
    <property type="evidence" value="ECO:0007669"/>
    <property type="project" value="TreeGrafter"/>
</dbReference>
<dbReference type="InterPro" id="IPR050799">
    <property type="entry name" value="ZIP_Transporter"/>
</dbReference>
<keyword evidence="4 6" id="KW-1133">Transmembrane helix</keyword>
<feature type="transmembrane region" description="Helical" evidence="6">
    <location>
        <begin position="130"/>
        <end position="152"/>
    </location>
</feature>
<evidence type="ECO:0000313" key="9">
    <source>
        <dbReference type="Proteomes" id="UP000663873"/>
    </source>
</evidence>
<protein>
    <submittedName>
        <fullName evidence="8">Uncharacterized protein</fullName>
    </submittedName>
</protein>
<keyword evidence="5 6" id="KW-0472">Membrane</keyword>
<evidence type="ECO:0000256" key="5">
    <source>
        <dbReference type="ARBA" id="ARBA00023136"/>
    </source>
</evidence>
<accession>A0A820TMZ3</accession>
<comment type="caution">
    <text evidence="8">The sequence shown here is derived from an EMBL/GenBank/DDBJ whole genome shotgun (WGS) entry which is preliminary data.</text>
</comment>
<dbReference type="GO" id="GO:0030003">
    <property type="term" value="P:intracellular monoatomic cation homeostasis"/>
    <property type="evidence" value="ECO:0007669"/>
    <property type="project" value="TreeGrafter"/>
</dbReference>
<feature type="transmembrane region" description="Helical" evidence="6">
    <location>
        <begin position="182"/>
        <end position="207"/>
    </location>
</feature>
<dbReference type="EMBL" id="CAJOBP010005481">
    <property type="protein sequence ID" value="CAF4470644.1"/>
    <property type="molecule type" value="Genomic_DNA"/>
</dbReference>
<dbReference type="Pfam" id="PF02535">
    <property type="entry name" value="Zip"/>
    <property type="match status" value="1"/>
</dbReference>